<sequence length="312" mass="34272" precursor="true">MKIRLLTLCSLVLCGSAAPLSAFPPPGFGPPSSGPLPKSQIQITVKDGYRYISSNGIPDHQPGRFPNRNNPNTIRPQRYQFRVPAEPKIARNTTANSHSPFGIAINGVVFDAETAEFWNRDRRSGWNYEAKSGKINLGLDQSNAHVQPTGSYHYHGLPTGLISNLNKSKAVTLIGVAADGFPIYGQYGYTDAKDASSEVRKMKSSYRIKKGTRPNGPRGKYDGTFVADYEYVEGAGDLDECNGRFGVTPEYPDGIYHYYIIEEFPFIPRYFRGTPDSSFQRRGPRPGGRGPGRGGFGPPGQSRQRGGFGRSQ</sequence>
<protein>
    <recommendedName>
        <fullName evidence="3">YHYH domain-containing protein</fullName>
    </recommendedName>
</protein>
<evidence type="ECO:0000313" key="5">
    <source>
        <dbReference type="Proteomes" id="UP000317171"/>
    </source>
</evidence>
<dbReference type="OrthoDB" id="9796530at2"/>
<feature type="region of interest" description="Disordered" evidence="1">
    <location>
        <begin position="275"/>
        <end position="312"/>
    </location>
</feature>
<evidence type="ECO:0000313" key="4">
    <source>
        <dbReference type="EMBL" id="QDT40676.1"/>
    </source>
</evidence>
<feature type="region of interest" description="Disordered" evidence="1">
    <location>
        <begin position="56"/>
        <end position="75"/>
    </location>
</feature>
<dbReference type="InterPro" id="IPR025924">
    <property type="entry name" value="YHYH_dom"/>
</dbReference>
<evidence type="ECO:0000256" key="1">
    <source>
        <dbReference type="SAM" id="MobiDB-lite"/>
    </source>
</evidence>
<dbReference type="Proteomes" id="UP000317171">
    <property type="component" value="Chromosome"/>
</dbReference>
<feature type="chain" id="PRO_5022094538" description="YHYH domain-containing protein" evidence="2">
    <location>
        <begin position="23"/>
        <end position="312"/>
    </location>
</feature>
<reference evidence="4 5" key="1">
    <citation type="submission" date="2019-02" db="EMBL/GenBank/DDBJ databases">
        <title>Deep-cultivation of Planctomycetes and their phenomic and genomic characterization uncovers novel biology.</title>
        <authorList>
            <person name="Wiegand S."/>
            <person name="Jogler M."/>
            <person name="Boedeker C."/>
            <person name="Pinto D."/>
            <person name="Vollmers J."/>
            <person name="Rivas-Marin E."/>
            <person name="Kohn T."/>
            <person name="Peeters S.H."/>
            <person name="Heuer A."/>
            <person name="Rast P."/>
            <person name="Oberbeckmann S."/>
            <person name="Bunk B."/>
            <person name="Jeske O."/>
            <person name="Meyerdierks A."/>
            <person name="Storesund J.E."/>
            <person name="Kallscheuer N."/>
            <person name="Luecker S."/>
            <person name="Lage O.M."/>
            <person name="Pohl T."/>
            <person name="Merkel B.J."/>
            <person name="Hornburger P."/>
            <person name="Mueller R.-W."/>
            <person name="Bruemmer F."/>
            <person name="Labrenz M."/>
            <person name="Spormann A.M."/>
            <person name="Op den Camp H."/>
            <person name="Overmann J."/>
            <person name="Amann R."/>
            <person name="Jetten M.S.M."/>
            <person name="Mascher T."/>
            <person name="Medema M.H."/>
            <person name="Devos D.P."/>
            <person name="Kaster A.-K."/>
            <person name="Ovreas L."/>
            <person name="Rohde M."/>
            <person name="Galperin M.Y."/>
            <person name="Jogler C."/>
        </authorList>
    </citation>
    <scope>NUCLEOTIDE SEQUENCE [LARGE SCALE GENOMIC DNA]</scope>
    <source>
        <strain evidence="4 5">Pan241w</strain>
    </source>
</reference>
<feature type="domain" description="YHYH" evidence="3">
    <location>
        <begin position="80"/>
        <end position="273"/>
    </location>
</feature>
<dbReference type="Pfam" id="PF14240">
    <property type="entry name" value="YHYH"/>
    <property type="match status" value="1"/>
</dbReference>
<feature type="compositionally biased region" description="Gly residues" evidence="1">
    <location>
        <begin position="285"/>
        <end position="298"/>
    </location>
</feature>
<dbReference type="EMBL" id="CP036269">
    <property type="protein sequence ID" value="QDT40676.1"/>
    <property type="molecule type" value="Genomic_DNA"/>
</dbReference>
<keyword evidence="2" id="KW-0732">Signal</keyword>
<organism evidence="4 5">
    <name type="scientific">Gimesia alba</name>
    <dbReference type="NCBI Taxonomy" id="2527973"/>
    <lineage>
        <taxon>Bacteria</taxon>
        <taxon>Pseudomonadati</taxon>
        <taxon>Planctomycetota</taxon>
        <taxon>Planctomycetia</taxon>
        <taxon>Planctomycetales</taxon>
        <taxon>Planctomycetaceae</taxon>
        <taxon>Gimesia</taxon>
    </lineage>
</organism>
<proteinExistence type="predicted"/>
<dbReference type="KEGG" id="gaz:Pan241w_07340"/>
<name>A0A517R9X1_9PLAN</name>
<accession>A0A517R9X1</accession>
<gene>
    <name evidence="4" type="ORF">Pan241w_07340</name>
</gene>
<evidence type="ECO:0000259" key="3">
    <source>
        <dbReference type="Pfam" id="PF14240"/>
    </source>
</evidence>
<feature type="signal peptide" evidence="2">
    <location>
        <begin position="1"/>
        <end position="22"/>
    </location>
</feature>
<keyword evidence="5" id="KW-1185">Reference proteome</keyword>
<dbReference type="AlphaFoldDB" id="A0A517R9X1"/>
<evidence type="ECO:0000256" key="2">
    <source>
        <dbReference type="SAM" id="SignalP"/>
    </source>
</evidence>